<dbReference type="InterPro" id="IPR056909">
    <property type="entry name" value="SU10_portal"/>
</dbReference>
<dbReference type="Pfam" id="PF23899">
    <property type="entry name" value="SU10_portal"/>
    <property type="match status" value="1"/>
</dbReference>
<reference evidence="1" key="1">
    <citation type="journal article" date="2015" name="Nature">
        <title>Complex archaea that bridge the gap between prokaryotes and eukaryotes.</title>
        <authorList>
            <person name="Spang A."/>
            <person name="Saw J.H."/>
            <person name="Jorgensen S.L."/>
            <person name="Zaremba-Niedzwiedzka K."/>
            <person name="Martijn J."/>
            <person name="Lind A.E."/>
            <person name="van Eijk R."/>
            <person name="Schleper C."/>
            <person name="Guy L."/>
            <person name="Ettema T.J."/>
        </authorList>
    </citation>
    <scope>NUCLEOTIDE SEQUENCE</scope>
</reference>
<dbReference type="EMBL" id="LAZR01001433">
    <property type="protein sequence ID" value="KKN44734.1"/>
    <property type="molecule type" value="Genomic_DNA"/>
</dbReference>
<sequence length="619" mass="70294">MPKIVTTHQEIEKLQPKQGAIDDLERFLGNNLEDDLSARWRQEVSWREALRQYDAQPKQKVRNIPVENAPNIEIPVGMLGVDIFYSISLQTVFNIAPLITVALSPGRGEFIEHKKAVEDFLNWSVRQEMDVRNAAEHSFMDVIQLGTGALFTPWITNRRKTKVHKIITSHPQVMPWPIEDVILPAGSFQAVQNMPRLWLRSYLNEWDLEFNRKTFGWNTEVATPAAAVGWVRSKREALGKTHHNRTGEIYEVLDCYVDYDIDNDGCEEELLVTFDRHSRRIMKLRYNPYDRKPIELMTYQKRAFLGYGMGMMEKLGPFQQEISDIHNYRNLNMLLANTRMWKVKRGAGIPENMTIYPGVQINMQNPDDLQGEQMADVYNSAPQAEIISMNMAKELVGISEMTSQRPSGILSSRTPATTAQLGFAQQNSRFVASFDSMRFGLSNSIKQGAFRYQEQIKAGNASVSQHIKDILGDGRGQMVIDMFKREDFDESVIIELTATSDRTSQGSRLQSLLQISQIMLQYWEKITQLGAIATNPQTPAPMRDIALKISKAAGELVERIARQMDTIRDPKAFIIEFGQELDQAAAVQDQSTMNELGFLMNALDGLDQQNPAGALQPTT</sequence>
<accession>A0A0F9QQJ2</accession>
<comment type="caution">
    <text evidence="1">The sequence shown here is derived from an EMBL/GenBank/DDBJ whole genome shotgun (WGS) entry which is preliminary data.</text>
</comment>
<name>A0A0F9QQJ2_9ZZZZ</name>
<proteinExistence type="predicted"/>
<evidence type="ECO:0000313" key="1">
    <source>
        <dbReference type="EMBL" id="KKN44734.1"/>
    </source>
</evidence>
<gene>
    <name evidence="1" type="ORF">LCGC14_0690130</name>
</gene>
<evidence type="ECO:0008006" key="2">
    <source>
        <dbReference type="Google" id="ProtNLM"/>
    </source>
</evidence>
<organism evidence="1">
    <name type="scientific">marine sediment metagenome</name>
    <dbReference type="NCBI Taxonomy" id="412755"/>
    <lineage>
        <taxon>unclassified sequences</taxon>
        <taxon>metagenomes</taxon>
        <taxon>ecological metagenomes</taxon>
    </lineage>
</organism>
<protein>
    <recommendedName>
        <fullName evidence="2">Portal protein</fullName>
    </recommendedName>
</protein>
<dbReference type="AlphaFoldDB" id="A0A0F9QQJ2"/>